<name>A0A6A6EX86_9PEZI</name>
<reference evidence="2" key="1">
    <citation type="journal article" date="2020" name="Stud. Mycol.">
        <title>101 Dothideomycetes genomes: a test case for predicting lifestyles and emergence of pathogens.</title>
        <authorList>
            <person name="Haridas S."/>
            <person name="Albert R."/>
            <person name="Binder M."/>
            <person name="Bloem J."/>
            <person name="Labutti K."/>
            <person name="Salamov A."/>
            <person name="Andreopoulos B."/>
            <person name="Baker S."/>
            <person name="Barry K."/>
            <person name="Bills G."/>
            <person name="Bluhm B."/>
            <person name="Cannon C."/>
            <person name="Castanera R."/>
            <person name="Culley D."/>
            <person name="Daum C."/>
            <person name="Ezra D."/>
            <person name="Gonzalez J."/>
            <person name="Henrissat B."/>
            <person name="Kuo A."/>
            <person name="Liang C."/>
            <person name="Lipzen A."/>
            <person name="Lutzoni F."/>
            <person name="Magnuson J."/>
            <person name="Mondo S."/>
            <person name="Nolan M."/>
            <person name="Ohm R."/>
            <person name="Pangilinan J."/>
            <person name="Park H.-J."/>
            <person name="Ramirez L."/>
            <person name="Alfaro M."/>
            <person name="Sun H."/>
            <person name="Tritt A."/>
            <person name="Yoshinaga Y."/>
            <person name="Zwiers L.-H."/>
            <person name="Turgeon B."/>
            <person name="Goodwin S."/>
            <person name="Spatafora J."/>
            <person name="Crous P."/>
            <person name="Grigoriev I."/>
        </authorList>
    </citation>
    <scope>NUCLEOTIDE SEQUENCE</scope>
    <source>
        <strain evidence="2">CBS 207.26</strain>
    </source>
</reference>
<dbReference type="EMBL" id="ML994610">
    <property type="protein sequence ID" value="KAF2195632.1"/>
    <property type="molecule type" value="Genomic_DNA"/>
</dbReference>
<gene>
    <name evidence="2" type="ORF">K469DRAFT_15476</name>
</gene>
<feature type="region of interest" description="Disordered" evidence="1">
    <location>
        <begin position="55"/>
        <end position="75"/>
    </location>
</feature>
<proteinExistence type="predicted"/>
<keyword evidence="3" id="KW-1185">Reference proteome</keyword>
<sequence>MRFRSTVQDSRHWNLEVYTLANLSILELTSSELPSLCPSRASLSFYSAPSSNPTQECSPHPFSRSTPGMFPPTAPSFTSRAAINSGLVASPRKWKTPPI</sequence>
<accession>A0A6A6EX86</accession>
<dbReference type="Proteomes" id="UP000800200">
    <property type="component" value="Unassembled WGS sequence"/>
</dbReference>
<dbReference type="AlphaFoldDB" id="A0A6A6EX86"/>
<evidence type="ECO:0000313" key="2">
    <source>
        <dbReference type="EMBL" id="KAF2195632.1"/>
    </source>
</evidence>
<evidence type="ECO:0000256" key="1">
    <source>
        <dbReference type="SAM" id="MobiDB-lite"/>
    </source>
</evidence>
<evidence type="ECO:0000313" key="3">
    <source>
        <dbReference type="Proteomes" id="UP000800200"/>
    </source>
</evidence>
<organism evidence="2 3">
    <name type="scientific">Zopfia rhizophila CBS 207.26</name>
    <dbReference type="NCBI Taxonomy" id="1314779"/>
    <lineage>
        <taxon>Eukaryota</taxon>
        <taxon>Fungi</taxon>
        <taxon>Dikarya</taxon>
        <taxon>Ascomycota</taxon>
        <taxon>Pezizomycotina</taxon>
        <taxon>Dothideomycetes</taxon>
        <taxon>Dothideomycetes incertae sedis</taxon>
        <taxon>Zopfiaceae</taxon>
        <taxon>Zopfia</taxon>
    </lineage>
</organism>
<protein>
    <submittedName>
        <fullName evidence="2">Uncharacterized protein</fullName>
    </submittedName>
</protein>